<feature type="compositionally biased region" description="Low complexity" evidence="2">
    <location>
        <begin position="208"/>
        <end position="219"/>
    </location>
</feature>
<protein>
    <recommendedName>
        <fullName evidence="7">Myb-like domain-containing protein</fullName>
    </recommendedName>
</protein>
<dbReference type="Proteomes" id="UP000193560">
    <property type="component" value="Unassembled WGS sequence"/>
</dbReference>
<dbReference type="PANTHER" id="PTHR46734:SF1">
    <property type="entry name" value="TELOMERIC REPEAT-BINDING FACTOR 1"/>
    <property type="match status" value="1"/>
</dbReference>
<dbReference type="InterPro" id="IPR017930">
    <property type="entry name" value="Myb_dom"/>
</dbReference>
<dbReference type="AlphaFoldDB" id="A0A1X2IJ81"/>
<name>A0A1X2IJ81_9FUNG</name>
<organism evidence="5 6">
    <name type="scientific">Absidia repens</name>
    <dbReference type="NCBI Taxonomy" id="90262"/>
    <lineage>
        <taxon>Eukaryota</taxon>
        <taxon>Fungi</taxon>
        <taxon>Fungi incertae sedis</taxon>
        <taxon>Mucoromycota</taxon>
        <taxon>Mucoromycotina</taxon>
        <taxon>Mucoromycetes</taxon>
        <taxon>Mucorales</taxon>
        <taxon>Cunninghamellaceae</taxon>
        <taxon>Absidia</taxon>
    </lineage>
</organism>
<dbReference type="InterPro" id="IPR056302">
    <property type="entry name" value="CHD1-2/Hrp3_HTH"/>
</dbReference>
<evidence type="ECO:0000313" key="5">
    <source>
        <dbReference type="EMBL" id="ORZ17635.1"/>
    </source>
</evidence>
<feature type="compositionally biased region" description="Low complexity" evidence="2">
    <location>
        <begin position="170"/>
        <end position="182"/>
    </location>
</feature>
<dbReference type="PROSITE" id="PS51294">
    <property type="entry name" value="HTH_MYB"/>
    <property type="match status" value="1"/>
</dbReference>
<evidence type="ECO:0000256" key="1">
    <source>
        <dbReference type="ARBA" id="ARBA00023242"/>
    </source>
</evidence>
<dbReference type="InterPro" id="IPR001005">
    <property type="entry name" value="SANT/Myb"/>
</dbReference>
<feature type="compositionally biased region" description="Polar residues" evidence="2">
    <location>
        <begin position="197"/>
        <end position="207"/>
    </location>
</feature>
<dbReference type="SMART" id="SM00717">
    <property type="entry name" value="SANT"/>
    <property type="match status" value="2"/>
</dbReference>
<feature type="domain" description="HTH myb-type" evidence="4">
    <location>
        <begin position="93"/>
        <end position="151"/>
    </location>
</feature>
<dbReference type="STRING" id="90262.A0A1X2IJ81"/>
<reference evidence="5 6" key="1">
    <citation type="submission" date="2016-07" db="EMBL/GenBank/DDBJ databases">
        <title>Pervasive Adenine N6-methylation of Active Genes in Fungi.</title>
        <authorList>
            <consortium name="DOE Joint Genome Institute"/>
            <person name="Mondo S.J."/>
            <person name="Dannebaum R.O."/>
            <person name="Kuo R.C."/>
            <person name="Labutti K."/>
            <person name="Haridas S."/>
            <person name="Kuo A."/>
            <person name="Salamov A."/>
            <person name="Ahrendt S.R."/>
            <person name="Lipzen A."/>
            <person name="Sullivan W."/>
            <person name="Andreopoulos W.B."/>
            <person name="Clum A."/>
            <person name="Lindquist E."/>
            <person name="Daum C."/>
            <person name="Ramamoorthy G.K."/>
            <person name="Gryganskyi A."/>
            <person name="Culley D."/>
            <person name="Magnuson J.K."/>
            <person name="James T.Y."/>
            <person name="O'Malley M.A."/>
            <person name="Stajich J.E."/>
            <person name="Spatafora J.W."/>
            <person name="Visel A."/>
            <person name="Grigoriev I.V."/>
        </authorList>
    </citation>
    <scope>NUCLEOTIDE SEQUENCE [LARGE SCALE GENOMIC DNA]</scope>
    <source>
        <strain evidence="5 6">NRRL 1336</strain>
    </source>
</reference>
<evidence type="ECO:0000259" key="4">
    <source>
        <dbReference type="PROSITE" id="PS51294"/>
    </source>
</evidence>
<dbReference type="InterPro" id="IPR052450">
    <property type="entry name" value="TRBD-Containing_Protein"/>
</dbReference>
<keyword evidence="6" id="KW-1185">Reference proteome</keyword>
<dbReference type="Gene3D" id="1.10.246.220">
    <property type="match status" value="1"/>
</dbReference>
<comment type="caution">
    <text evidence="5">The sequence shown here is derived from an EMBL/GenBank/DDBJ whole genome shotgun (WGS) entry which is preliminary data.</text>
</comment>
<dbReference type="InterPro" id="IPR009057">
    <property type="entry name" value="Homeodomain-like_sf"/>
</dbReference>
<accession>A0A1X2IJ81</accession>
<evidence type="ECO:0000256" key="2">
    <source>
        <dbReference type="SAM" id="MobiDB-lite"/>
    </source>
</evidence>
<gene>
    <name evidence="5" type="ORF">BCR42DRAFT_412174</name>
</gene>
<feature type="domain" description="Myb-like" evidence="3">
    <location>
        <begin position="93"/>
        <end position="147"/>
    </location>
</feature>
<dbReference type="PANTHER" id="PTHR46734">
    <property type="entry name" value="TELOMERIC REPEAT-BINDING FACTOR 1 TERF1"/>
    <property type="match status" value="1"/>
</dbReference>
<evidence type="ECO:0000313" key="6">
    <source>
        <dbReference type="Proteomes" id="UP000193560"/>
    </source>
</evidence>
<evidence type="ECO:0008006" key="7">
    <source>
        <dbReference type="Google" id="ProtNLM"/>
    </source>
</evidence>
<evidence type="ECO:0000259" key="3">
    <source>
        <dbReference type="PROSITE" id="PS50090"/>
    </source>
</evidence>
<dbReference type="Pfam" id="PF23588">
    <property type="entry name" value="HTH_CHD1_Hrp3"/>
    <property type="match status" value="1"/>
</dbReference>
<dbReference type="CDD" id="cd11660">
    <property type="entry name" value="SANT_TRF"/>
    <property type="match status" value="2"/>
</dbReference>
<dbReference type="OrthoDB" id="608866at2759"/>
<dbReference type="EMBL" id="MCGE01000009">
    <property type="protein sequence ID" value="ORZ17635.1"/>
    <property type="molecule type" value="Genomic_DNA"/>
</dbReference>
<feature type="region of interest" description="Disordered" evidence="2">
    <location>
        <begin position="162"/>
        <end position="219"/>
    </location>
</feature>
<dbReference type="Pfam" id="PF00249">
    <property type="entry name" value="Myb_DNA-binding"/>
    <property type="match status" value="1"/>
</dbReference>
<sequence length="219" mass="25307">MTQTELPKKRRRWGDDETNALLLGCLRHGVGNWKQMIQDSTLHFDRRTAVDLKDRFRTICPKSEYDHLYNQQNNNANYYLALNTADQIPVDRNKRRRRHLFSDEEDSAILKGVEKYGVSWARIAKDPQLNLMHRKGGDLRDRFRNKFPDRYRALGFRLESFGGNRRNQVNGDSSSNKGSSDDTALEQQQKKQKPSVGATSILSSPHSNNDNNNNNNNNS</sequence>
<dbReference type="PROSITE" id="PS50090">
    <property type="entry name" value="MYB_LIKE"/>
    <property type="match status" value="1"/>
</dbReference>
<dbReference type="Gene3D" id="1.10.10.60">
    <property type="entry name" value="Homeodomain-like"/>
    <property type="match status" value="1"/>
</dbReference>
<dbReference type="SUPFAM" id="SSF46689">
    <property type="entry name" value="Homeodomain-like"/>
    <property type="match status" value="2"/>
</dbReference>
<keyword evidence="1" id="KW-0539">Nucleus</keyword>
<proteinExistence type="predicted"/>